<sequence>MTTLCIVRHCCKTYSSADDVRFHNIPREQHRRVLWLRAIGRDSSDDIGARVGDVCSDHFLSGDYEMNIKVRQGLDLDLEEAIRVSSSTLALLWQKREAI</sequence>
<name>A0AC60NVL8_IXOPE</name>
<protein>
    <submittedName>
        <fullName evidence="1">Uncharacterized protein</fullName>
    </submittedName>
</protein>
<gene>
    <name evidence="1" type="ORF">HPB47_011745</name>
</gene>
<dbReference type="EMBL" id="JABSTQ010011459">
    <property type="protein sequence ID" value="KAG0411138.1"/>
    <property type="molecule type" value="Genomic_DNA"/>
</dbReference>
<comment type="caution">
    <text evidence="1">The sequence shown here is derived from an EMBL/GenBank/DDBJ whole genome shotgun (WGS) entry which is preliminary data.</text>
</comment>
<keyword evidence="2" id="KW-1185">Reference proteome</keyword>
<reference evidence="1 2" key="1">
    <citation type="journal article" date="2020" name="Cell">
        <title>Large-Scale Comparative Analyses of Tick Genomes Elucidate Their Genetic Diversity and Vector Capacities.</title>
        <authorList>
            <consortium name="Tick Genome and Microbiome Consortium (TIGMIC)"/>
            <person name="Jia N."/>
            <person name="Wang J."/>
            <person name="Shi W."/>
            <person name="Du L."/>
            <person name="Sun Y."/>
            <person name="Zhan W."/>
            <person name="Jiang J.F."/>
            <person name="Wang Q."/>
            <person name="Zhang B."/>
            <person name="Ji P."/>
            <person name="Bell-Sakyi L."/>
            <person name="Cui X.M."/>
            <person name="Yuan T.T."/>
            <person name="Jiang B.G."/>
            <person name="Yang W.F."/>
            <person name="Lam T.T."/>
            <person name="Chang Q.C."/>
            <person name="Ding S.J."/>
            <person name="Wang X.J."/>
            <person name="Zhu J.G."/>
            <person name="Ruan X.D."/>
            <person name="Zhao L."/>
            <person name="Wei J.T."/>
            <person name="Ye R.Z."/>
            <person name="Que T.C."/>
            <person name="Du C.H."/>
            <person name="Zhou Y.H."/>
            <person name="Cheng J.X."/>
            <person name="Dai P.F."/>
            <person name="Guo W.B."/>
            <person name="Han X.H."/>
            <person name="Huang E.J."/>
            <person name="Li L.F."/>
            <person name="Wei W."/>
            <person name="Gao Y.C."/>
            <person name="Liu J.Z."/>
            <person name="Shao H.Z."/>
            <person name="Wang X."/>
            <person name="Wang C.C."/>
            <person name="Yang T.C."/>
            <person name="Huo Q.B."/>
            <person name="Li W."/>
            <person name="Chen H.Y."/>
            <person name="Chen S.E."/>
            <person name="Zhou L.G."/>
            <person name="Ni X.B."/>
            <person name="Tian J.H."/>
            <person name="Sheng Y."/>
            <person name="Liu T."/>
            <person name="Pan Y.S."/>
            <person name="Xia L.Y."/>
            <person name="Li J."/>
            <person name="Zhao F."/>
            <person name="Cao W.C."/>
        </authorList>
    </citation>
    <scope>NUCLEOTIDE SEQUENCE [LARGE SCALE GENOMIC DNA]</scope>
    <source>
        <strain evidence="1">Iper-2018</strain>
    </source>
</reference>
<evidence type="ECO:0000313" key="1">
    <source>
        <dbReference type="EMBL" id="KAG0411138.1"/>
    </source>
</evidence>
<dbReference type="Proteomes" id="UP000805193">
    <property type="component" value="Unassembled WGS sequence"/>
</dbReference>
<organism evidence="1 2">
    <name type="scientific">Ixodes persulcatus</name>
    <name type="common">Taiga tick</name>
    <dbReference type="NCBI Taxonomy" id="34615"/>
    <lineage>
        <taxon>Eukaryota</taxon>
        <taxon>Metazoa</taxon>
        <taxon>Ecdysozoa</taxon>
        <taxon>Arthropoda</taxon>
        <taxon>Chelicerata</taxon>
        <taxon>Arachnida</taxon>
        <taxon>Acari</taxon>
        <taxon>Parasitiformes</taxon>
        <taxon>Ixodida</taxon>
        <taxon>Ixodoidea</taxon>
        <taxon>Ixodidae</taxon>
        <taxon>Ixodinae</taxon>
        <taxon>Ixodes</taxon>
    </lineage>
</organism>
<accession>A0AC60NVL8</accession>
<evidence type="ECO:0000313" key="2">
    <source>
        <dbReference type="Proteomes" id="UP000805193"/>
    </source>
</evidence>
<proteinExistence type="predicted"/>